<dbReference type="Pfam" id="PF01979">
    <property type="entry name" value="Amidohydro_1"/>
    <property type="match status" value="1"/>
</dbReference>
<dbReference type="PROSITE" id="PS01137">
    <property type="entry name" value="TATD_1"/>
    <property type="match status" value="1"/>
</dbReference>
<dbReference type="InterPro" id="IPR006680">
    <property type="entry name" value="Amidohydro-rel"/>
</dbReference>
<dbReference type="CDD" id="cd01299">
    <property type="entry name" value="Met_dep_hydrolase_A"/>
    <property type="match status" value="1"/>
</dbReference>
<feature type="domain" description="Amidohydrolase-related" evidence="1">
    <location>
        <begin position="70"/>
        <end position="417"/>
    </location>
</feature>
<evidence type="ECO:0000313" key="3">
    <source>
        <dbReference type="Proteomes" id="UP000325516"/>
    </source>
</evidence>
<keyword evidence="3" id="KW-1185">Reference proteome</keyword>
<dbReference type="SUPFAM" id="SSF51556">
    <property type="entry name" value="Metallo-dependent hydrolases"/>
    <property type="match status" value="1"/>
</dbReference>
<evidence type="ECO:0000259" key="1">
    <source>
        <dbReference type="Pfam" id="PF01979"/>
    </source>
</evidence>
<protein>
    <submittedName>
        <fullName evidence="2">Amidohydrolase family protein</fullName>
    </submittedName>
</protein>
<dbReference type="PANTHER" id="PTHR43135:SF3">
    <property type="entry name" value="ALPHA-D-RIBOSE 1-METHYLPHOSPHONATE 5-TRIPHOSPHATE DIPHOSPHATASE"/>
    <property type="match status" value="1"/>
</dbReference>
<dbReference type="EMBL" id="CP044232">
    <property type="protein sequence ID" value="QEW01876.1"/>
    <property type="molecule type" value="Genomic_DNA"/>
</dbReference>
<evidence type="ECO:0000313" key="2">
    <source>
        <dbReference type="EMBL" id="QEW01876.1"/>
    </source>
</evidence>
<dbReference type="AlphaFoldDB" id="A0A5J6L0G5"/>
<dbReference type="Proteomes" id="UP000325516">
    <property type="component" value="Chromosome"/>
</dbReference>
<dbReference type="InterPro" id="IPR051781">
    <property type="entry name" value="Metallo-dep_Hydrolase"/>
</dbReference>
<accession>A0A5J6L0G5</accession>
<dbReference type="InterPro" id="IPR032466">
    <property type="entry name" value="Metal_Hydrolase"/>
</dbReference>
<dbReference type="GO" id="GO:0016810">
    <property type="term" value="F:hydrolase activity, acting on carbon-nitrogen (but not peptide) bonds"/>
    <property type="evidence" value="ECO:0007669"/>
    <property type="project" value="InterPro"/>
</dbReference>
<dbReference type="KEGG" id="mlz:F6J85_01355"/>
<reference evidence="3" key="1">
    <citation type="submission" date="2019-09" db="EMBL/GenBank/DDBJ databases">
        <title>Mumia zhuanghuii sp. nov. isolated from the intestinal contents of plateau pika (Ochotona curzoniae) in the Qinghai-Tibet plateau of China.</title>
        <authorList>
            <person name="Tian Z."/>
        </authorList>
    </citation>
    <scope>NUCLEOTIDE SEQUENCE [LARGE SCALE GENOMIC DNA]</scope>
    <source>
        <strain evidence="3">L-031</strain>
    </source>
</reference>
<organism evidence="2 3">
    <name type="scientific">Microbacterium lushaniae</name>
    <dbReference type="NCBI Taxonomy" id="2614639"/>
    <lineage>
        <taxon>Bacteria</taxon>
        <taxon>Bacillati</taxon>
        <taxon>Actinomycetota</taxon>
        <taxon>Actinomycetes</taxon>
        <taxon>Micrococcales</taxon>
        <taxon>Microbacteriaceae</taxon>
        <taxon>Microbacterium</taxon>
    </lineage>
</organism>
<dbReference type="InterPro" id="IPR011059">
    <property type="entry name" value="Metal-dep_hydrolase_composite"/>
</dbReference>
<proteinExistence type="predicted"/>
<dbReference type="Gene3D" id="3.20.20.140">
    <property type="entry name" value="Metal-dependent hydrolases"/>
    <property type="match status" value="1"/>
</dbReference>
<name>A0A5J6L0G5_9MICO</name>
<keyword evidence="2" id="KW-0378">Hydrolase</keyword>
<sequence length="423" mass="44719">MVALDGAVDDGSVFPVPDPRSSTVPANLQRLTGITVWDGDVEVGPATLSWDGDRIVEVAPTAPVQSELSIIPGLIDTHVHLDSAAVPGAGDWMTWPLVTPVSERSLHVVAHARRAAAMGVTTLRDLSGSEPQLSAARAFDAGLIPGPRLLVHGAVGMTAGHGDLFTPPHYPHRGPVADSPDECRKLVRQWAREGADGIKIFTSGGVLSIGDKVGWRNQTREEIAATIDEAHALGMLVAAHAHSSEGVDIALEMGVDSIEHGTGILPRHWDVLLERNIPVAPTLLINDAIAERRIPVSDEAAEKGRAVVAERDENFVGAAAAGIRFVLGTDANGVFVAFGDQLEELRLMKRAFSWSSERTLRAGTSDAADAIRLTTKVGRLAPGLGADFVVVRGKPWRDIDDLTAENIVAVVARGRLVAGALPS</sequence>
<dbReference type="Gene3D" id="2.30.40.10">
    <property type="entry name" value="Urease, subunit C, domain 1"/>
    <property type="match status" value="1"/>
</dbReference>
<dbReference type="InterPro" id="IPR057744">
    <property type="entry name" value="OTAase-like"/>
</dbReference>
<dbReference type="InterPro" id="IPR018228">
    <property type="entry name" value="DNase_TatD-rel_CS"/>
</dbReference>
<dbReference type="SUPFAM" id="SSF51338">
    <property type="entry name" value="Composite domain of metallo-dependent hydrolases"/>
    <property type="match status" value="1"/>
</dbReference>
<dbReference type="PANTHER" id="PTHR43135">
    <property type="entry name" value="ALPHA-D-RIBOSE 1-METHYLPHOSPHONATE 5-TRIPHOSPHATE DIPHOSPHATASE"/>
    <property type="match status" value="1"/>
</dbReference>
<gene>
    <name evidence="2" type="ORF">F6J85_01355</name>
</gene>